<gene>
    <name evidence="2" type="ORF">NDU88_002804</name>
</gene>
<organism evidence="2 3">
    <name type="scientific">Pleurodeles waltl</name>
    <name type="common">Iberian ribbed newt</name>
    <dbReference type="NCBI Taxonomy" id="8319"/>
    <lineage>
        <taxon>Eukaryota</taxon>
        <taxon>Metazoa</taxon>
        <taxon>Chordata</taxon>
        <taxon>Craniata</taxon>
        <taxon>Vertebrata</taxon>
        <taxon>Euteleostomi</taxon>
        <taxon>Amphibia</taxon>
        <taxon>Batrachia</taxon>
        <taxon>Caudata</taxon>
        <taxon>Salamandroidea</taxon>
        <taxon>Salamandridae</taxon>
        <taxon>Pleurodelinae</taxon>
        <taxon>Pleurodeles</taxon>
    </lineage>
</organism>
<dbReference type="Proteomes" id="UP001066276">
    <property type="component" value="Chromosome 6"/>
</dbReference>
<reference evidence="2" key="1">
    <citation type="journal article" date="2022" name="bioRxiv">
        <title>Sequencing and chromosome-scale assembly of the giantPleurodeles waltlgenome.</title>
        <authorList>
            <person name="Brown T."/>
            <person name="Elewa A."/>
            <person name="Iarovenko S."/>
            <person name="Subramanian E."/>
            <person name="Araus A.J."/>
            <person name="Petzold A."/>
            <person name="Susuki M."/>
            <person name="Suzuki K.-i.T."/>
            <person name="Hayashi T."/>
            <person name="Toyoda A."/>
            <person name="Oliveira C."/>
            <person name="Osipova E."/>
            <person name="Leigh N.D."/>
            <person name="Simon A."/>
            <person name="Yun M.H."/>
        </authorList>
    </citation>
    <scope>NUCLEOTIDE SEQUENCE</scope>
    <source>
        <strain evidence="2">20211129_DDA</strain>
        <tissue evidence="2">Liver</tissue>
    </source>
</reference>
<protein>
    <submittedName>
        <fullName evidence="2">Uncharacterized protein</fullName>
    </submittedName>
</protein>
<evidence type="ECO:0000256" key="1">
    <source>
        <dbReference type="SAM" id="MobiDB-lite"/>
    </source>
</evidence>
<dbReference type="EMBL" id="JANPWB010000010">
    <property type="protein sequence ID" value="KAJ1136387.1"/>
    <property type="molecule type" value="Genomic_DNA"/>
</dbReference>
<proteinExistence type="predicted"/>
<dbReference type="AlphaFoldDB" id="A0AAV7Q9W9"/>
<keyword evidence="3" id="KW-1185">Reference proteome</keyword>
<evidence type="ECO:0000313" key="2">
    <source>
        <dbReference type="EMBL" id="KAJ1136387.1"/>
    </source>
</evidence>
<feature type="compositionally biased region" description="Basic and acidic residues" evidence="1">
    <location>
        <begin position="83"/>
        <end position="105"/>
    </location>
</feature>
<comment type="caution">
    <text evidence="2">The sequence shown here is derived from an EMBL/GenBank/DDBJ whole genome shotgun (WGS) entry which is preliminary data.</text>
</comment>
<evidence type="ECO:0000313" key="3">
    <source>
        <dbReference type="Proteomes" id="UP001066276"/>
    </source>
</evidence>
<name>A0AAV7Q9W9_PLEWA</name>
<feature type="region of interest" description="Disordered" evidence="1">
    <location>
        <begin position="83"/>
        <end position="112"/>
    </location>
</feature>
<accession>A0AAV7Q9W9</accession>
<sequence>MNNIYIPSQASLKVSILLHSGAELSACDVRTQEDTGVRSEAGAEEERNIAAAAVGCRGSGVTVSRGIVAGALVPPLRVLRGKREQQVAAERRTRPRWCREEDARKTPQGAAT</sequence>